<reference evidence="2" key="1">
    <citation type="journal article" date="2022" name="Int. J. Mol. Sci.">
        <title>Draft Genome of Tanacetum Coccineum: Genomic Comparison of Closely Related Tanacetum-Family Plants.</title>
        <authorList>
            <person name="Yamashiro T."/>
            <person name="Shiraishi A."/>
            <person name="Nakayama K."/>
            <person name="Satake H."/>
        </authorList>
    </citation>
    <scope>NUCLEOTIDE SEQUENCE</scope>
</reference>
<keyword evidence="1" id="KW-0175">Coiled coil</keyword>
<evidence type="ECO:0000313" key="2">
    <source>
        <dbReference type="EMBL" id="GJT95800.1"/>
    </source>
</evidence>
<evidence type="ECO:0008006" key="4">
    <source>
        <dbReference type="Google" id="ProtNLM"/>
    </source>
</evidence>
<dbReference type="Proteomes" id="UP001151760">
    <property type="component" value="Unassembled WGS sequence"/>
</dbReference>
<name>A0ABQ5I6U5_9ASTR</name>
<sequence>MYRSTQAMHMLTKPQVFYDDTHKQALGYQNPFNLKKAQRIQPTLYDGSVIAKEHAVIFVIDDEDTLILEEESRSKMLDKQNDPISIEKKIKISPIDYSKLNKIKEDFGKRFVTKKELSAEQDFWLKHSSFSETPVTSHTPVRIEAPSELLKVVKRRTTSDAITAGVWVFYRHFFFEIQIKHLSIDNDQLLKQILSQEIVHIAVNSVDILDVKKSCVNECNKCLELETELLKKKDVIEKDVYDKILKSYSTLEKHCISLELTTRLNQEIFQKDNFRENQNAPTFNHLFKINELKAQSQEKDMVIRKFKDRIKSLSGRDNVDNIKKDIDEIETINIELEHSVAKLLSENENLRKEREHLKSIYKDQFDSIKKIRVQCKEHCDSLIAQINAKSVENSNLNAQLQEKVFAIVALKNELRNLKGKNVVDTAVSKPNATISLGMFKLDIEPISHRLKNNRDAQKVYLEKTIENTKILRGFVECARKQNPSEPLLKSACIFTKHVLELLVYVSKTCPSVTEPCEKLVAATPMNKNKKVRFTKPVTSSCNIPMQTDSLKTKYSNKIC</sequence>
<comment type="caution">
    <text evidence="2">The sequence shown here is derived from an EMBL/GenBank/DDBJ whole genome shotgun (WGS) entry which is preliminary data.</text>
</comment>
<reference evidence="2" key="2">
    <citation type="submission" date="2022-01" db="EMBL/GenBank/DDBJ databases">
        <authorList>
            <person name="Yamashiro T."/>
            <person name="Shiraishi A."/>
            <person name="Satake H."/>
            <person name="Nakayama K."/>
        </authorList>
    </citation>
    <scope>NUCLEOTIDE SEQUENCE</scope>
</reference>
<feature type="coiled-coil region" evidence="1">
    <location>
        <begin position="333"/>
        <end position="360"/>
    </location>
</feature>
<accession>A0ABQ5I6U5</accession>
<evidence type="ECO:0000313" key="3">
    <source>
        <dbReference type="Proteomes" id="UP001151760"/>
    </source>
</evidence>
<protein>
    <recommendedName>
        <fullName evidence="4">FHA domain-containing protein</fullName>
    </recommendedName>
</protein>
<keyword evidence="3" id="KW-1185">Reference proteome</keyword>
<dbReference type="EMBL" id="BQNB010020424">
    <property type="protein sequence ID" value="GJT95800.1"/>
    <property type="molecule type" value="Genomic_DNA"/>
</dbReference>
<evidence type="ECO:0000256" key="1">
    <source>
        <dbReference type="SAM" id="Coils"/>
    </source>
</evidence>
<organism evidence="2 3">
    <name type="scientific">Tanacetum coccineum</name>
    <dbReference type="NCBI Taxonomy" id="301880"/>
    <lineage>
        <taxon>Eukaryota</taxon>
        <taxon>Viridiplantae</taxon>
        <taxon>Streptophyta</taxon>
        <taxon>Embryophyta</taxon>
        <taxon>Tracheophyta</taxon>
        <taxon>Spermatophyta</taxon>
        <taxon>Magnoliopsida</taxon>
        <taxon>eudicotyledons</taxon>
        <taxon>Gunneridae</taxon>
        <taxon>Pentapetalae</taxon>
        <taxon>asterids</taxon>
        <taxon>campanulids</taxon>
        <taxon>Asterales</taxon>
        <taxon>Asteraceae</taxon>
        <taxon>Asteroideae</taxon>
        <taxon>Anthemideae</taxon>
        <taxon>Anthemidinae</taxon>
        <taxon>Tanacetum</taxon>
    </lineage>
</organism>
<gene>
    <name evidence="2" type="ORF">Tco_1091318</name>
</gene>
<proteinExistence type="predicted"/>